<feature type="compositionally biased region" description="Polar residues" evidence="3">
    <location>
        <begin position="9"/>
        <end position="18"/>
    </location>
</feature>
<protein>
    <submittedName>
        <fullName evidence="4">Putative adenosine monophosphate deaminase</fullName>
    </submittedName>
</protein>
<reference evidence="4 5" key="1">
    <citation type="submission" date="2017-03" db="EMBL/GenBank/DDBJ databases">
        <title>An alternative strategy for trypanosome survival in the mammalian bloodstream revealed through genome and transcriptome analysis of the ubiquitous bovine parasite Trypanosoma (Megatrypanum) theileri.</title>
        <authorList>
            <person name="Kelly S."/>
            <person name="Ivens A."/>
            <person name="Mott A."/>
            <person name="O'Neill E."/>
            <person name="Emms D."/>
            <person name="Macleod O."/>
            <person name="Voorheis P."/>
            <person name="Matthews J."/>
            <person name="Matthews K."/>
            <person name="Carrington M."/>
        </authorList>
    </citation>
    <scope>NUCLEOTIDE SEQUENCE [LARGE SCALE GENOMIC DNA]</scope>
    <source>
        <strain evidence="4">Edinburgh</strain>
    </source>
</reference>
<dbReference type="PANTHER" id="PTHR11359">
    <property type="entry name" value="AMP DEAMINASE"/>
    <property type="match status" value="1"/>
</dbReference>
<proteinExistence type="inferred from homology"/>
<evidence type="ECO:0000256" key="3">
    <source>
        <dbReference type="SAM" id="MobiDB-lite"/>
    </source>
</evidence>
<feature type="compositionally biased region" description="Low complexity" evidence="3">
    <location>
        <begin position="72"/>
        <end position="83"/>
    </location>
</feature>
<sequence>MERHHVSLLDSSVASQLPSMRGDEEQHHFEPAHSPLLGSTTGPAHASVLHESINSYPKSGGRRFSNTQRELMSSGQPQTTMTSTGGGSLSTGFFRRRSMRGKSTSTNPTRHAANRQNMYVVQLEGDTGGIEMQAASSRLQSAIGIREKYKTVDKGQQEGTERLVPPVVLSFETGVIQFSDQRTNIVPWEQFYDDVTEIYTTLQHPICCRACSHRLQVLEEKYKLYKLCNNEYENSDRYRRGGGVFADCTKVDNSVYLASIMNAQQLVEYMQETLDRYGEEVVRYVGEKKEPQTLQSMCEQLDFPDPANITVDTLGLLPPNEKRLYRYDILDPELNRAGRNSAELLRLFLTPDTLNKGRFFADAVRPMLAKNDSRRRNIEATESIIEIGGVTPEDWEKMAQWIHENELAEQENNQWLVAISRRMIRKETTKDTFEHHQQHLENLFLPLFMATLAPEDPRNTQLASFLARIGGFVIVSDEEERGNDFQRKSRRPAEVPWSENVCDLYFAYNIWANLCSLNAFRRRKGLNTLQLRAIAGGRSTQLDVLVYSYLLCDSVSNGIILENHPVLQYLYGIHRIGMMISPLSNNGMGLPYMQNPFPVFFRRGLNVSLCTDRPVLFHHSREAIIEEYGTASKLYQLSGTDVCEIALNSVTISSFSYNTKAAWLGEAFMQEGIKGNLFELSKVPTPRLELRQEMWQTELQVITEATKQQIQTDDDGCILTSPAAPAISEANCSLGVSPTVKVVPSTQFPYIVQDPHIDFPRVVFVGPYERDPSYTTVAQLLHRALELRAQYVRQHRAGEAGAGKEMLNPHEIENAFRRDEAFDEDEWMFKTVEGILVPHEVHQIPRLPKEMFHYDDFRVHVQELRQIMDNINVRNFAARRLDLLEHKFLLHIALNRSLEAGTTAEKASQNRDFYQATKVDNNVRMESGMTARQLLNFIISKANNSGDDIVAHQEGKEPQTLRQLLHELNISPNNLTVDDLNVQVDATLGVASAQYLPEGRDELLTLLLKTDNQMKGRYFAELTKLTFENFKHDRFTFTENRLPIYGANDMEWSRLSDWFDTHGMASVHNKWMVQVPRIYSYLRKRGNVHSFAEYLENVFKPLWAVSLHPSKDPRLFHFISHISGFDCVEDEHRPDTPLHLATKAPHEWTSEEEPPYNYYMYHMWANIYSLNEFRRRRNFSTFTFRPSCGEAGSVDHLIGGFLLANAINYGVTLADDVALQYLFYLARIGVTVSPLSNNTKVLGYLDNPFPHFFRRGIMVSLSTDSPLMFHHTQEPLLEEYSIASKVWKLGPNDMCEIARNSVLLSGFDASFKRERLGDLYFLSSSRSNDASRTHLSDIRVAYRFDTYHTELALLEHISGFKFPKALLTLSEESAREADFLEAIKKKKEVPRGGIIDLKPEEADIGMLQNNRTRMQQRLEELSNTLVELQRQNKQLTEKLADEHSRDQQAQQLRRRGMEKRWEQLQDAEENQSVLAPGEEGYSELELDPAMMSFFAGGAGAGAAATATIRGREELCDTETGHSVVQQQHPQQQFFKQQDSYPGQSLSMAFNGMNVMGTTIANINNSSPATANNIDFANTPSSISAAAAALVTMSENLWSKSSGNSRTDKGSGQGSGSTSVLPPIIANSLRMSHRGVASEKPQSTSGKTTTPNPTPTPPRRRSRGSTAQPPTPTSSAAL</sequence>
<feature type="coiled-coil region" evidence="2">
    <location>
        <begin position="1404"/>
        <end position="1445"/>
    </location>
</feature>
<dbReference type="SUPFAM" id="SSF51556">
    <property type="entry name" value="Metallo-dependent hydrolases"/>
    <property type="match status" value="2"/>
</dbReference>
<accession>A0A1X0NL73</accession>
<name>A0A1X0NL73_9TRYP</name>
<keyword evidence="2" id="KW-0175">Coiled coil</keyword>
<dbReference type="GeneID" id="39989033"/>
<feature type="region of interest" description="Disordered" evidence="3">
    <location>
        <begin position="53"/>
        <end position="114"/>
    </location>
</feature>
<dbReference type="GO" id="GO:0046033">
    <property type="term" value="P:AMP metabolic process"/>
    <property type="evidence" value="ECO:0007669"/>
    <property type="project" value="TreeGrafter"/>
</dbReference>
<dbReference type="STRING" id="67003.A0A1X0NL73"/>
<dbReference type="EMBL" id="NBCO01000035">
    <property type="protein sequence ID" value="ORC85456.1"/>
    <property type="molecule type" value="Genomic_DNA"/>
</dbReference>
<comment type="caution">
    <text evidence="4">The sequence shown here is derived from an EMBL/GenBank/DDBJ whole genome shotgun (WGS) entry which is preliminary data.</text>
</comment>
<dbReference type="OrthoDB" id="1723809at2759"/>
<dbReference type="GO" id="GO:0005829">
    <property type="term" value="C:cytosol"/>
    <property type="evidence" value="ECO:0007669"/>
    <property type="project" value="TreeGrafter"/>
</dbReference>
<feature type="region of interest" description="Disordered" evidence="3">
    <location>
        <begin position="1598"/>
        <end position="1677"/>
    </location>
</feature>
<dbReference type="PANTHER" id="PTHR11359:SF5">
    <property type="entry name" value="MONOPHOSPHATE DEAMINASE, PUTATIVE-RELATED"/>
    <property type="match status" value="1"/>
</dbReference>
<dbReference type="GO" id="GO:0003876">
    <property type="term" value="F:AMP deaminase activity"/>
    <property type="evidence" value="ECO:0007669"/>
    <property type="project" value="InterPro"/>
</dbReference>
<dbReference type="Gene3D" id="4.10.800.20">
    <property type="match status" value="2"/>
</dbReference>
<evidence type="ECO:0000313" key="5">
    <source>
        <dbReference type="Proteomes" id="UP000192257"/>
    </source>
</evidence>
<dbReference type="InterPro" id="IPR006329">
    <property type="entry name" value="AMPD"/>
</dbReference>
<dbReference type="Proteomes" id="UP000192257">
    <property type="component" value="Unassembled WGS sequence"/>
</dbReference>
<dbReference type="FunFam" id="3.20.20.140:FF:000035">
    <property type="entry name" value="Probable amp deaminase"/>
    <property type="match status" value="1"/>
</dbReference>
<dbReference type="GO" id="GO:0032264">
    <property type="term" value="P:IMP salvage"/>
    <property type="evidence" value="ECO:0007669"/>
    <property type="project" value="InterPro"/>
</dbReference>
<feature type="region of interest" description="Disordered" evidence="3">
    <location>
        <begin position="1"/>
        <end position="32"/>
    </location>
</feature>
<keyword evidence="5" id="KW-1185">Reference proteome</keyword>
<dbReference type="RefSeq" id="XP_028879522.1">
    <property type="nucleotide sequence ID" value="XM_029029253.1"/>
</dbReference>
<evidence type="ECO:0000256" key="2">
    <source>
        <dbReference type="SAM" id="Coils"/>
    </source>
</evidence>
<feature type="compositionally biased region" description="Basic and acidic residues" evidence="3">
    <location>
        <begin position="21"/>
        <end position="31"/>
    </location>
</feature>
<dbReference type="Pfam" id="PF19326">
    <property type="entry name" value="AMP_deaminase"/>
    <property type="match status" value="2"/>
</dbReference>
<evidence type="ECO:0000313" key="4">
    <source>
        <dbReference type="EMBL" id="ORC85456.1"/>
    </source>
</evidence>
<dbReference type="FunFam" id="4.10.800.20:FF:000003">
    <property type="entry name" value="Putative adenosine monophosphate deaminase"/>
    <property type="match status" value="1"/>
</dbReference>
<dbReference type="InterPro" id="IPR032466">
    <property type="entry name" value="Metal_Hydrolase"/>
</dbReference>
<dbReference type="Gene3D" id="3.20.20.140">
    <property type="entry name" value="Metal-dependent hydrolases"/>
    <property type="match status" value="2"/>
</dbReference>
<gene>
    <name evidence="4" type="ORF">TM35_000352000</name>
</gene>
<comment type="similarity">
    <text evidence="1">Belongs to the metallo-dependent hydrolases superfamily. Adenosine and AMP deaminases family.</text>
</comment>
<dbReference type="VEuPathDB" id="TriTrypDB:TM35_000352000"/>
<feature type="compositionally biased region" description="Polar residues" evidence="3">
    <location>
        <begin position="101"/>
        <end position="114"/>
    </location>
</feature>
<organism evidence="4 5">
    <name type="scientific">Trypanosoma theileri</name>
    <dbReference type="NCBI Taxonomy" id="67003"/>
    <lineage>
        <taxon>Eukaryota</taxon>
        <taxon>Discoba</taxon>
        <taxon>Euglenozoa</taxon>
        <taxon>Kinetoplastea</taxon>
        <taxon>Metakinetoplastina</taxon>
        <taxon>Trypanosomatida</taxon>
        <taxon>Trypanosomatidae</taxon>
        <taxon>Trypanosoma</taxon>
    </lineage>
</organism>
<evidence type="ECO:0000256" key="1">
    <source>
        <dbReference type="ARBA" id="ARBA00006676"/>
    </source>
</evidence>